<keyword evidence="5 8" id="KW-0812">Transmembrane</keyword>
<dbReference type="Pfam" id="PF04535">
    <property type="entry name" value="CASP_dom"/>
    <property type="match status" value="1"/>
</dbReference>
<feature type="domain" description="Casparian strip membrane protein" evidence="9">
    <location>
        <begin position="1"/>
        <end position="56"/>
    </location>
</feature>
<evidence type="ECO:0000256" key="2">
    <source>
        <dbReference type="ARBA" id="ARBA00007651"/>
    </source>
</evidence>
<organism evidence="10">
    <name type="scientific">Nymphaea colorata</name>
    <name type="common">pocket water lily</name>
    <dbReference type="NCBI Taxonomy" id="210225"/>
    <lineage>
        <taxon>Eukaryota</taxon>
        <taxon>Viridiplantae</taxon>
        <taxon>Streptophyta</taxon>
        <taxon>Embryophyta</taxon>
        <taxon>Tracheophyta</taxon>
        <taxon>Spermatophyta</taxon>
        <taxon>Magnoliopsida</taxon>
        <taxon>Nymphaeales</taxon>
        <taxon>Nymphaeaceae</taxon>
        <taxon>Nymphaea</taxon>
    </lineage>
</organism>
<dbReference type="NCBIfam" id="TIGR01569">
    <property type="entry name" value="A_tha_TIGR01569"/>
    <property type="match status" value="1"/>
</dbReference>
<sequence length="73" mass="7801">MMAGIVASATGASTAVAYVGLKGNSHVQWNKICNVFNGFCHHVGASSFLSLLASICFVLLIMTSAYSIYRRSR</sequence>
<comment type="similarity">
    <text evidence="2 8">Belongs to the Casparian strip membrane proteins (CASP) family.</text>
</comment>
<reference evidence="10" key="1">
    <citation type="submission" date="2019-09" db="EMBL/GenBank/DDBJ databases">
        <authorList>
            <person name="Zhang L."/>
        </authorList>
    </citation>
    <scope>NUCLEOTIDE SEQUENCE</scope>
</reference>
<evidence type="ECO:0000313" key="10">
    <source>
        <dbReference type="EMBL" id="VVW38493.1"/>
    </source>
</evidence>
<evidence type="ECO:0000256" key="3">
    <source>
        <dbReference type="ARBA" id="ARBA00011489"/>
    </source>
</evidence>
<dbReference type="AlphaFoldDB" id="A0A5K1DQH7"/>
<dbReference type="InterPro" id="IPR044173">
    <property type="entry name" value="CASPL"/>
</dbReference>
<comment type="caution">
    <text evidence="8">Lacks conserved residue(s) required for the propagation of feature annotation.</text>
</comment>
<dbReference type="InterPro" id="IPR006459">
    <property type="entry name" value="CASP/CASPL"/>
</dbReference>
<evidence type="ECO:0000256" key="7">
    <source>
        <dbReference type="ARBA" id="ARBA00023136"/>
    </source>
</evidence>
<protein>
    <recommendedName>
        <fullName evidence="8">CASP-like protein</fullName>
    </recommendedName>
</protein>
<name>A0A5K1DQH7_9MAGN</name>
<proteinExistence type="inferred from homology"/>
<accession>A0A5K1DQH7</accession>
<dbReference type="EMBL" id="LR721783">
    <property type="protein sequence ID" value="VVW38493.1"/>
    <property type="molecule type" value="Genomic_DNA"/>
</dbReference>
<keyword evidence="4 8" id="KW-1003">Cell membrane</keyword>
<dbReference type="GO" id="GO:0005886">
    <property type="term" value="C:plasma membrane"/>
    <property type="evidence" value="ECO:0007669"/>
    <property type="project" value="UniProtKB-SubCell"/>
</dbReference>
<evidence type="ECO:0000259" key="9">
    <source>
        <dbReference type="Pfam" id="PF04535"/>
    </source>
</evidence>
<keyword evidence="7 8" id="KW-0472">Membrane</keyword>
<feature type="transmembrane region" description="Helical" evidence="8">
    <location>
        <begin position="48"/>
        <end position="69"/>
    </location>
</feature>
<gene>
    <name evidence="10" type="ORF">NYM_LOCUS19280</name>
</gene>
<comment type="subcellular location">
    <subcellularLocation>
        <location evidence="1 8">Cell membrane</location>
        <topology evidence="1 8">Multi-pass membrane protein</topology>
    </subcellularLocation>
</comment>
<dbReference type="PANTHER" id="PTHR36488">
    <property type="entry name" value="CASP-LIKE PROTEIN 1U1"/>
    <property type="match status" value="1"/>
</dbReference>
<evidence type="ECO:0000256" key="8">
    <source>
        <dbReference type="RuleBase" id="RU361233"/>
    </source>
</evidence>
<comment type="subunit">
    <text evidence="3 8">Homodimer and heterodimers.</text>
</comment>
<evidence type="ECO:0000256" key="6">
    <source>
        <dbReference type="ARBA" id="ARBA00022989"/>
    </source>
</evidence>
<dbReference type="InterPro" id="IPR006702">
    <property type="entry name" value="CASP_dom"/>
</dbReference>
<keyword evidence="6 8" id="KW-1133">Transmembrane helix</keyword>
<evidence type="ECO:0000256" key="5">
    <source>
        <dbReference type="ARBA" id="ARBA00022692"/>
    </source>
</evidence>
<evidence type="ECO:0000256" key="1">
    <source>
        <dbReference type="ARBA" id="ARBA00004651"/>
    </source>
</evidence>
<dbReference type="PANTHER" id="PTHR36488:SF8">
    <property type="entry name" value="CASP-LIKE PROTEIN 1U1"/>
    <property type="match status" value="1"/>
</dbReference>
<evidence type="ECO:0000256" key="4">
    <source>
        <dbReference type="ARBA" id="ARBA00022475"/>
    </source>
</evidence>